<evidence type="ECO:0000313" key="1">
    <source>
        <dbReference type="EMBL" id="KAJ7547013.1"/>
    </source>
</evidence>
<comment type="caution">
    <text evidence="1">The sequence shown here is derived from an EMBL/GenBank/DDBJ whole genome shotgun (WGS) entry which is preliminary data.</text>
</comment>
<dbReference type="Proteomes" id="UP001162992">
    <property type="component" value="Chromosome 8"/>
</dbReference>
<keyword evidence="2" id="KW-1185">Reference proteome</keyword>
<sequence>MEGVRGNSAWTSPGTLVVGLKLTPESREMLTWIVAKLTQPGDQVIGVHVLHSSTDADFSGEELDQTTKQQLDNTFEAVLGVYQGLCTLKQIQLDIKVVAGITLREGLVEAARTEKASKLILGSGGRQTIRFIWTHSFANYCVKRLPASCSVMVIGRGKVILEKSGTYGSSGKHLAGAVLRRSMRRLTRTKSPVAKAAMSFSERTQNDSMCRSSSLHSNDIHPFDSDGANASISMSSAENLSPGSPVSVLCSTTNEESYQACISDEKAGSFSERTKKTDFQTKDSNVDQEADSVDHGHQTGNSENLPPCGWPLMHRAISLEKALSSYSEARRLSVVKWALQLPDRPMLPLHSFPKSEDEHAPETSLILHNGLTEVVSNHTSTIFVDQEYTDKPDALQESIAVDVAEVSAMKNLSEEDKKGKRTLKFHEADLLNQGFLELAHKLDTLCLNSSCSRYSYEELEEATSHFSPKNLVGQGGCSQVYQGVLQDGQRVAVKCLNEGSLDAEHELLTEVEILSTLRHRNIIALLGFYVDIRRRLLVYNLAHEGNLDDNLHGGGDRSMLEWSARYKIAVGAARALEYLHDGCPRPVVHRDIKSSNILLTSNFEAQVSDFGLAKWAPDSSSYITCTDVVGTFGYLAPEYFMFGKVNEKTDVYSFGVVLLELITGKQPIDISKPKGQENLVLWARALLERGQFEELVDPRLKKNYNGKQLKHMIVSASLCIRQSPRSRPCMSQVLKFLSGENDYGVPAATQGHLTIKGKEDECLSEEFLGDNGHCDLKSHLALAFLGVDDDDATSQSSTDQSCIDLTALNSSKNLEEYFSKRYSRSSSFE</sequence>
<gene>
    <name evidence="1" type="ORF">O6H91_08G065100</name>
</gene>
<proteinExistence type="predicted"/>
<accession>A0ACC2CYM8</accession>
<protein>
    <submittedName>
        <fullName evidence="1">Uncharacterized protein</fullName>
    </submittedName>
</protein>
<name>A0ACC2CYM8_DIPCM</name>
<dbReference type="EMBL" id="CM055099">
    <property type="protein sequence ID" value="KAJ7547013.1"/>
    <property type="molecule type" value="Genomic_DNA"/>
</dbReference>
<evidence type="ECO:0000313" key="2">
    <source>
        <dbReference type="Proteomes" id="UP001162992"/>
    </source>
</evidence>
<organism evidence="1 2">
    <name type="scientific">Diphasiastrum complanatum</name>
    <name type="common">Issler's clubmoss</name>
    <name type="synonym">Lycopodium complanatum</name>
    <dbReference type="NCBI Taxonomy" id="34168"/>
    <lineage>
        <taxon>Eukaryota</taxon>
        <taxon>Viridiplantae</taxon>
        <taxon>Streptophyta</taxon>
        <taxon>Embryophyta</taxon>
        <taxon>Tracheophyta</taxon>
        <taxon>Lycopodiopsida</taxon>
        <taxon>Lycopodiales</taxon>
        <taxon>Lycopodiaceae</taxon>
        <taxon>Lycopodioideae</taxon>
        <taxon>Diphasiastrum</taxon>
    </lineage>
</organism>
<reference evidence="2" key="1">
    <citation type="journal article" date="2024" name="Proc. Natl. Acad. Sci. U.S.A.">
        <title>Extraordinary preservation of gene collinearity over three hundred million years revealed in homosporous lycophytes.</title>
        <authorList>
            <person name="Li C."/>
            <person name="Wickell D."/>
            <person name="Kuo L.Y."/>
            <person name="Chen X."/>
            <person name="Nie B."/>
            <person name="Liao X."/>
            <person name="Peng D."/>
            <person name="Ji J."/>
            <person name="Jenkins J."/>
            <person name="Williams M."/>
            <person name="Shu S."/>
            <person name="Plott C."/>
            <person name="Barry K."/>
            <person name="Rajasekar S."/>
            <person name="Grimwood J."/>
            <person name="Han X."/>
            <person name="Sun S."/>
            <person name="Hou Z."/>
            <person name="He W."/>
            <person name="Dai G."/>
            <person name="Sun C."/>
            <person name="Schmutz J."/>
            <person name="Leebens-Mack J.H."/>
            <person name="Li F.W."/>
            <person name="Wang L."/>
        </authorList>
    </citation>
    <scope>NUCLEOTIDE SEQUENCE [LARGE SCALE GENOMIC DNA]</scope>
    <source>
        <strain evidence="2">cv. PW_Plant_1</strain>
    </source>
</reference>